<sequence>MLIFTHSFVMKERRMSNISVNLTPYWKEWADARVKSGRYNNVSEVVREALRLLEYQEREREARLRDLHAGIAGVRDEEVTL</sequence>
<name>A0A2A6RDP1_9CHLR</name>
<accession>A0A2A6RDP1</accession>
<dbReference type="GO" id="GO:0006355">
    <property type="term" value="P:regulation of DNA-templated transcription"/>
    <property type="evidence" value="ECO:0007669"/>
    <property type="project" value="InterPro"/>
</dbReference>
<evidence type="ECO:0000313" key="3">
    <source>
        <dbReference type="EMBL" id="PDW00666.1"/>
    </source>
</evidence>
<dbReference type="Gene3D" id="6.10.10.120">
    <property type="entry name" value="Antitoxin ParD1-like"/>
    <property type="match status" value="1"/>
</dbReference>
<organism evidence="3 4">
    <name type="scientific">Candidatus Viridilinea mediisalina</name>
    <dbReference type="NCBI Taxonomy" id="2024553"/>
    <lineage>
        <taxon>Bacteria</taxon>
        <taxon>Bacillati</taxon>
        <taxon>Chloroflexota</taxon>
        <taxon>Chloroflexia</taxon>
        <taxon>Chloroflexales</taxon>
        <taxon>Chloroflexineae</taxon>
        <taxon>Oscillochloridaceae</taxon>
        <taxon>Candidatus Viridilinea</taxon>
    </lineage>
</organism>
<dbReference type="CDD" id="cd22231">
    <property type="entry name" value="RHH_NikR_HicB-like"/>
    <property type="match status" value="1"/>
</dbReference>
<evidence type="ECO:0000256" key="1">
    <source>
        <dbReference type="ARBA" id="ARBA00008580"/>
    </source>
</evidence>
<proteinExistence type="inferred from homology"/>
<dbReference type="InterPro" id="IPR022789">
    <property type="entry name" value="ParD"/>
</dbReference>
<gene>
    <name evidence="3" type="ORF">CJ255_20315</name>
</gene>
<comment type="caution">
    <text evidence="3">The sequence shown here is derived from an EMBL/GenBank/DDBJ whole genome shotgun (WGS) entry which is preliminary data.</text>
</comment>
<dbReference type="SUPFAM" id="SSF47598">
    <property type="entry name" value="Ribbon-helix-helix"/>
    <property type="match status" value="1"/>
</dbReference>
<comment type="similarity">
    <text evidence="1">Belongs to the ParD antitoxin family.</text>
</comment>
<dbReference type="Proteomes" id="UP000220527">
    <property type="component" value="Unassembled WGS sequence"/>
</dbReference>
<dbReference type="InterPro" id="IPR010985">
    <property type="entry name" value="Ribbon_hlx_hlx"/>
</dbReference>
<dbReference type="AlphaFoldDB" id="A0A2A6RDP1"/>
<dbReference type="Pfam" id="PF03693">
    <property type="entry name" value="ParD_antitoxin"/>
    <property type="match status" value="1"/>
</dbReference>
<evidence type="ECO:0008006" key="5">
    <source>
        <dbReference type="Google" id="ProtNLM"/>
    </source>
</evidence>
<keyword evidence="4" id="KW-1185">Reference proteome</keyword>
<dbReference type="PANTHER" id="PTHR36582">
    <property type="entry name" value="ANTITOXIN PARD"/>
    <property type="match status" value="1"/>
</dbReference>
<evidence type="ECO:0000256" key="2">
    <source>
        <dbReference type="ARBA" id="ARBA00022649"/>
    </source>
</evidence>
<dbReference type="OrthoDB" id="9815501at2"/>
<reference evidence="4" key="1">
    <citation type="submission" date="2017-08" db="EMBL/GenBank/DDBJ databases">
        <authorList>
            <person name="Grouzdev D.S."/>
            <person name="Gaisin V.A."/>
            <person name="Rysina M.S."/>
            <person name="Gorlenko V.M."/>
        </authorList>
    </citation>
    <scope>NUCLEOTIDE SEQUENCE [LARGE SCALE GENOMIC DNA]</scope>
    <source>
        <strain evidence="4">Kir15-3F</strain>
    </source>
</reference>
<dbReference type="EMBL" id="NQWI01000171">
    <property type="protein sequence ID" value="PDW00666.1"/>
    <property type="molecule type" value="Genomic_DNA"/>
</dbReference>
<dbReference type="NCBIfam" id="TIGR02606">
    <property type="entry name" value="antidote_CC2985"/>
    <property type="match status" value="1"/>
</dbReference>
<dbReference type="InterPro" id="IPR038296">
    <property type="entry name" value="ParD_sf"/>
</dbReference>
<evidence type="ECO:0000313" key="4">
    <source>
        <dbReference type="Proteomes" id="UP000220527"/>
    </source>
</evidence>
<keyword evidence="2" id="KW-1277">Toxin-antitoxin system</keyword>
<dbReference type="PANTHER" id="PTHR36582:SF2">
    <property type="entry name" value="ANTITOXIN PARD"/>
    <property type="match status" value="1"/>
</dbReference>
<protein>
    <recommendedName>
        <fullName evidence="5">CopG family transcriptional regulator</fullName>
    </recommendedName>
</protein>